<name>A0A075UPE4_9PSEU</name>
<sequence>MTLDTEFSRLGKEVNQVAACWRALEISVAEDRPAGVGLAAADHLAEVVLDGTGEVEAATRATQGPVSAESLHTTASSLLNLRRRVDGQCRSHHAVSGLLRAVHGREQEWRGWAKSFHAGVDQCAAALSSAEDVMVRCWREAVELAEFKGCGATR</sequence>
<dbReference type="STRING" id="208439.AJAP_09750"/>
<dbReference type="HOGENOM" id="CLU_1700560_0_0_11"/>
<organism evidence="1 2">
    <name type="scientific">Amycolatopsis japonica</name>
    <dbReference type="NCBI Taxonomy" id="208439"/>
    <lineage>
        <taxon>Bacteria</taxon>
        <taxon>Bacillati</taxon>
        <taxon>Actinomycetota</taxon>
        <taxon>Actinomycetes</taxon>
        <taxon>Pseudonocardiales</taxon>
        <taxon>Pseudonocardiaceae</taxon>
        <taxon>Amycolatopsis</taxon>
        <taxon>Amycolatopsis japonica group</taxon>
    </lineage>
</organism>
<dbReference type="EMBL" id="CP008953">
    <property type="protein sequence ID" value="AIG74848.1"/>
    <property type="molecule type" value="Genomic_DNA"/>
</dbReference>
<accession>A0A075UPE4</accession>
<dbReference type="KEGG" id="aja:AJAP_09750"/>
<evidence type="ECO:0000313" key="1">
    <source>
        <dbReference type="EMBL" id="AIG74848.1"/>
    </source>
</evidence>
<dbReference type="Proteomes" id="UP000028492">
    <property type="component" value="Chromosome"/>
</dbReference>
<gene>
    <name evidence="1" type="ORF">AJAP_09750</name>
</gene>
<proteinExistence type="predicted"/>
<dbReference type="RefSeq" id="WP_038509828.1">
    <property type="nucleotide sequence ID" value="NZ_CP008953.1"/>
</dbReference>
<evidence type="ECO:0000313" key="2">
    <source>
        <dbReference type="Proteomes" id="UP000028492"/>
    </source>
</evidence>
<protein>
    <submittedName>
        <fullName evidence="1">Uncharacterized protein</fullName>
    </submittedName>
</protein>
<dbReference type="AlphaFoldDB" id="A0A075UPE4"/>
<reference evidence="1 2" key="1">
    <citation type="journal article" date="2014" name="J. Biotechnol.">
        <title>Complete genome sequence of the actinobacterium Amycolatopsis japonica MG417-CF17(T) (=DSM 44213T) producing (S,S)-N,N'-ethylenediaminedisuccinic acid.</title>
        <authorList>
            <person name="Stegmann E."/>
            <person name="Albersmeier A."/>
            <person name="Spohn M."/>
            <person name="Gert H."/>
            <person name="Weber T."/>
            <person name="Wohlleben W."/>
            <person name="Kalinowski J."/>
            <person name="Ruckert C."/>
        </authorList>
    </citation>
    <scope>NUCLEOTIDE SEQUENCE [LARGE SCALE GENOMIC DNA]</scope>
    <source>
        <strain evidence="2">MG417-CF17 (DSM 44213)</strain>
    </source>
</reference>
<keyword evidence="2" id="KW-1185">Reference proteome</keyword>